<dbReference type="AlphaFoldDB" id="A0A3Q0IIW9"/>
<dbReference type="GO" id="GO:0031146">
    <property type="term" value="P:SCF-dependent proteasomal ubiquitin-dependent protein catabolic process"/>
    <property type="evidence" value="ECO:0007669"/>
    <property type="project" value="TreeGrafter"/>
</dbReference>
<dbReference type="InterPro" id="IPR032675">
    <property type="entry name" value="LRR_dom_sf"/>
</dbReference>
<dbReference type="SUPFAM" id="SSF81383">
    <property type="entry name" value="F-box domain"/>
    <property type="match status" value="1"/>
</dbReference>
<dbReference type="GeneID" id="103504920"/>
<feature type="compositionally biased region" description="Polar residues" evidence="2">
    <location>
        <begin position="16"/>
        <end position="47"/>
    </location>
</feature>
<dbReference type="InterPro" id="IPR006553">
    <property type="entry name" value="Leu-rich_rpt_Cys-con_subtyp"/>
</dbReference>
<feature type="compositionally biased region" description="Low complexity" evidence="2">
    <location>
        <begin position="104"/>
        <end position="113"/>
    </location>
</feature>
<dbReference type="PROSITE" id="PS50181">
    <property type="entry name" value="FBOX"/>
    <property type="match status" value="1"/>
</dbReference>
<dbReference type="Gene3D" id="3.80.10.10">
    <property type="entry name" value="Ribonuclease Inhibitor"/>
    <property type="match status" value="3"/>
</dbReference>
<dbReference type="PANTHER" id="PTHR13318">
    <property type="entry name" value="PARTNER OF PAIRED, ISOFORM B-RELATED"/>
    <property type="match status" value="1"/>
</dbReference>
<dbReference type="PANTHER" id="PTHR13318:SF247">
    <property type="entry name" value="GH16156P"/>
    <property type="match status" value="1"/>
</dbReference>
<dbReference type="CTD" id="6502"/>
<evidence type="ECO:0000256" key="2">
    <source>
        <dbReference type="SAM" id="MobiDB-lite"/>
    </source>
</evidence>
<dbReference type="STRING" id="121845.A0A3Q0IIW9"/>
<accession>A0A3Q0IIW9</accession>
<protein>
    <submittedName>
        <fullName evidence="5">S-phase kinase-associated protein 2</fullName>
    </submittedName>
</protein>
<feature type="domain" description="F-box" evidence="3">
    <location>
        <begin position="136"/>
        <end position="182"/>
    </location>
</feature>
<dbReference type="RefSeq" id="XP_026676154.1">
    <property type="nucleotide sequence ID" value="XM_026820353.1"/>
</dbReference>
<evidence type="ECO:0000313" key="5">
    <source>
        <dbReference type="RefSeq" id="XP_026676154.1"/>
    </source>
</evidence>
<keyword evidence="4" id="KW-1185">Reference proteome</keyword>
<gene>
    <name evidence="5" type="primary">LOC103504920</name>
</gene>
<proteinExistence type="predicted"/>
<dbReference type="SUPFAM" id="SSF52047">
    <property type="entry name" value="RNI-like"/>
    <property type="match status" value="1"/>
</dbReference>
<dbReference type="SMART" id="SM00256">
    <property type="entry name" value="FBOX"/>
    <property type="match status" value="1"/>
</dbReference>
<dbReference type="GO" id="GO:0016301">
    <property type="term" value="F:kinase activity"/>
    <property type="evidence" value="ECO:0007669"/>
    <property type="project" value="UniProtKB-KW"/>
</dbReference>
<dbReference type="KEGG" id="dci:103504920"/>
<keyword evidence="5" id="KW-0808">Transferase</keyword>
<name>A0A3Q0IIW9_DIACI</name>
<dbReference type="InterPro" id="IPR036047">
    <property type="entry name" value="F-box-like_dom_sf"/>
</dbReference>
<keyword evidence="1" id="KW-0833">Ubl conjugation pathway</keyword>
<organism evidence="4 5">
    <name type="scientific">Diaphorina citri</name>
    <name type="common">Asian citrus psyllid</name>
    <dbReference type="NCBI Taxonomy" id="121845"/>
    <lineage>
        <taxon>Eukaryota</taxon>
        <taxon>Metazoa</taxon>
        <taxon>Ecdysozoa</taxon>
        <taxon>Arthropoda</taxon>
        <taxon>Hexapoda</taxon>
        <taxon>Insecta</taxon>
        <taxon>Pterygota</taxon>
        <taxon>Neoptera</taxon>
        <taxon>Paraneoptera</taxon>
        <taxon>Hemiptera</taxon>
        <taxon>Sternorrhyncha</taxon>
        <taxon>Psylloidea</taxon>
        <taxon>Psyllidae</taxon>
        <taxon>Diaphorininae</taxon>
        <taxon>Diaphorina</taxon>
    </lineage>
</organism>
<dbReference type="InterPro" id="IPR001810">
    <property type="entry name" value="F-box_dom"/>
</dbReference>
<dbReference type="SMART" id="SM00367">
    <property type="entry name" value="LRR_CC"/>
    <property type="match status" value="4"/>
</dbReference>
<dbReference type="Pfam" id="PF12937">
    <property type="entry name" value="F-box-like"/>
    <property type="match status" value="1"/>
</dbReference>
<reference evidence="5" key="1">
    <citation type="submission" date="2025-08" db="UniProtKB">
        <authorList>
            <consortium name="RefSeq"/>
        </authorList>
    </citation>
    <scope>IDENTIFICATION</scope>
</reference>
<evidence type="ECO:0000259" key="3">
    <source>
        <dbReference type="PROSITE" id="PS50181"/>
    </source>
</evidence>
<evidence type="ECO:0000313" key="4">
    <source>
        <dbReference type="Proteomes" id="UP000079169"/>
    </source>
</evidence>
<keyword evidence="5" id="KW-0418">Kinase</keyword>
<sequence>MVGKQNTTLTERRNSQDSNRSISLRNSQDSINLKSSQESNLSYNDQHITNEETLDLGISILPEKQKKDSDMDTGEMDENSPRSRSYRHPSESNGTIDIDQIENSPPRKSLKRSSSLDLEKFTINRKKKSSILSNLPCYFDTLSDEVILHIFTFLNKKALVECSQVNKRWRRIVYDDELWTRIDVTSRTLNTTAITSLLERNPKYLRMSQTHFKQVKSLGSLLRTEYLDLSMAKISVEDLGTFLSHFNNLKKLSLEHVTCDLEVCKGIVQNKKLLSMAKISVEDLGTFLSHFNNLKKLSLEHVTCDLEVCKGIVQNKKLNCLNLTMCKNICEHFLKVLLDNCTCLVSLNLSWCNLNLKCVEILCEHLNPNLIHLNISGCLKNVENRHIELLARRCSNLIELDLSDCTQLTDDVIPVIVNHFPKLSTLSLSRCYNISPREYGVVMSSKTSLKYFNIYVIVNHFPKLSTLSLSRCYNISPREYGVVMSSKTSLKYFNIYGLLHEKQIEILQKNCAHVGINKNKFSFIARPTVGDKNHCSSVVRALNP</sequence>
<feature type="region of interest" description="Disordered" evidence="2">
    <location>
        <begin position="1"/>
        <end position="113"/>
    </location>
</feature>
<dbReference type="GO" id="GO:0019005">
    <property type="term" value="C:SCF ubiquitin ligase complex"/>
    <property type="evidence" value="ECO:0007669"/>
    <property type="project" value="TreeGrafter"/>
</dbReference>
<evidence type="ECO:0000256" key="1">
    <source>
        <dbReference type="ARBA" id="ARBA00022786"/>
    </source>
</evidence>
<dbReference type="PaxDb" id="121845-A0A3Q0IIW9"/>
<dbReference type="Proteomes" id="UP000079169">
    <property type="component" value="Unplaced"/>
</dbReference>